<name>A0A3Q3AR01_KRYMA</name>
<feature type="coiled-coil region" evidence="4">
    <location>
        <begin position="299"/>
        <end position="347"/>
    </location>
</feature>
<evidence type="ECO:0000313" key="6">
    <source>
        <dbReference type="Proteomes" id="UP000264800"/>
    </source>
</evidence>
<dbReference type="InterPro" id="IPR032675">
    <property type="entry name" value="LRR_dom_sf"/>
</dbReference>
<dbReference type="AlphaFoldDB" id="A0A3Q3AR01"/>
<evidence type="ECO:0000256" key="1">
    <source>
        <dbReference type="ARBA" id="ARBA00022614"/>
    </source>
</evidence>
<accession>A0A3Q3AR01</accession>
<dbReference type="Pfam" id="PF14580">
    <property type="entry name" value="LRR_9"/>
    <property type="match status" value="1"/>
</dbReference>
<evidence type="ECO:0000256" key="4">
    <source>
        <dbReference type="SAM" id="Coils"/>
    </source>
</evidence>
<keyword evidence="2" id="KW-0677">Repeat</keyword>
<dbReference type="OMA" id="FMHAVRI"/>
<keyword evidence="1" id="KW-0433">Leucine-rich repeat</keyword>
<dbReference type="InterPro" id="IPR001611">
    <property type="entry name" value="Leu-rich_rpt"/>
</dbReference>
<keyword evidence="3 4" id="KW-0175">Coiled coil</keyword>
<dbReference type="PANTHER" id="PTHR23311">
    <property type="entry name" value="HEAT SHOCK REGULATED 2"/>
    <property type="match status" value="1"/>
</dbReference>
<evidence type="ECO:0000256" key="3">
    <source>
        <dbReference type="ARBA" id="ARBA00023054"/>
    </source>
</evidence>
<protein>
    <submittedName>
        <fullName evidence="5">Centrosomal protein 72</fullName>
    </submittedName>
</protein>
<dbReference type="PROSITE" id="PS51450">
    <property type="entry name" value="LRR"/>
    <property type="match status" value="2"/>
</dbReference>
<dbReference type="PANTHER" id="PTHR23311:SF5">
    <property type="entry name" value="CENTROSOMAL PROTEIN OF 72 KDA"/>
    <property type="match status" value="1"/>
</dbReference>
<reference evidence="5" key="1">
    <citation type="submission" date="2025-08" db="UniProtKB">
        <authorList>
            <consortium name="Ensembl"/>
        </authorList>
    </citation>
    <scope>IDENTIFICATION</scope>
</reference>
<organism evidence="5 6">
    <name type="scientific">Kryptolebias marmoratus</name>
    <name type="common">Mangrove killifish</name>
    <name type="synonym">Rivulus marmoratus</name>
    <dbReference type="NCBI Taxonomy" id="37003"/>
    <lineage>
        <taxon>Eukaryota</taxon>
        <taxon>Metazoa</taxon>
        <taxon>Chordata</taxon>
        <taxon>Craniata</taxon>
        <taxon>Vertebrata</taxon>
        <taxon>Euteleostomi</taxon>
        <taxon>Actinopterygii</taxon>
        <taxon>Neopterygii</taxon>
        <taxon>Teleostei</taxon>
        <taxon>Neoteleostei</taxon>
        <taxon>Acanthomorphata</taxon>
        <taxon>Ovalentaria</taxon>
        <taxon>Atherinomorphae</taxon>
        <taxon>Cyprinodontiformes</taxon>
        <taxon>Rivulidae</taxon>
        <taxon>Kryptolebias</taxon>
    </lineage>
</organism>
<dbReference type="GeneTree" id="ENSGT00530000063884"/>
<sequence>MAAVCLTTLTEQWIRDRLQLKHPCLGDVRTLSLPGTCEEKIGHLGNSLRNFVRLKSLDLSYNALVSVEGVQHLKLLERLILYHNRIPSLEEVEVLFELPVLRELDLRLNPLTTSCSGYRSCLVHAMPSLRKLDNCSVGATERGAALLQFSELPAPQHSSFLSLAEGQRYSERPPFDGNQSHRRVSPFINIRPPSPLHPGLNLSDSSHPVLHPARLTFKKTERGTDLQLQGSYRKPLEMLLNLVDKHWRGERSLHQNNSFLSQAVQILSMMESDISSREAEVRTLRRDVEALGLEAAARDEEHKNEVRNLCTQLEDAQRQAGKLNEQLRMVLEENVALQRQLIKLERQYLRSMTKSSPITQIRGRCSRPPSWSFIRFVVCVYACRSLVATNECLLAELRGSGEH</sequence>
<evidence type="ECO:0000313" key="5">
    <source>
        <dbReference type="Ensembl" id="ENSKMAP00000018871.1"/>
    </source>
</evidence>
<dbReference type="SMART" id="SM00365">
    <property type="entry name" value="LRR_SD22"/>
    <property type="match status" value="2"/>
</dbReference>
<reference evidence="5" key="2">
    <citation type="submission" date="2025-09" db="UniProtKB">
        <authorList>
            <consortium name="Ensembl"/>
        </authorList>
    </citation>
    <scope>IDENTIFICATION</scope>
</reference>
<dbReference type="STRING" id="37003.ENSKMAP00000018871"/>
<dbReference type="InterPro" id="IPR055320">
    <property type="entry name" value="CEP72-like"/>
</dbReference>
<dbReference type="Proteomes" id="UP000264800">
    <property type="component" value="Unplaced"/>
</dbReference>
<proteinExistence type="predicted"/>
<keyword evidence="6" id="KW-1185">Reference proteome</keyword>
<dbReference type="Ensembl" id="ENSKMAT00000019132.1">
    <property type="protein sequence ID" value="ENSKMAP00000018871.1"/>
    <property type="gene ID" value="ENSKMAG00000014026.1"/>
</dbReference>
<dbReference type="SUPFAM" id="SSF52058">
    <property type="entry name" value="L domain-like"/>
    <property type="match status" value="1"/>
</dbReference>
<evidence type="ECO:0000256" key="2">
    <source>
        <dbReference type="ARBA" id="ARBA00022737"/>
    </source>
</evidence>
<dbReference type="Gene3D" id="3.80.10.10">
    <property type="entry name" value="Ribonuclease Inhibitor"/>
    <property type="match status" value="1"/>
</dbReference>